<evidence type="ECO:0000313" key="1">
    <source>
        <dbReference type="EMBL" id="CAB4146570.1"/>
    </source>
</evidence>
<dbReference type="EMBL" id="LR796954">
    <property type="protein sequence ID" value="CAB4177621.1"/>
    <property type="molecule type" value="Genomic_DNA"/>
</dbReference>
<dbReference type="EMBL" id="LR796467">
    <property type="protein sequence ID" value="CAB4146570.1"/>
    <property type="molecule type" value="Genomic_DNA"/>
</dbReference>
<accession>A0A6J5MNG7</accession>
<reference evidence="1" key="1">
    <citation type="submission" date="2020-04" db="EMBL/GenBank/DDBJ databases">
        <authorList>
            <person name="Chiriac C."/>
            <person name="Salcher M."/>
            <person name="Ghai R."/>
            <person name="Kavagutti S V."/>
        </authorList>
    </citation>
    <scope>NUCLEOTIDE SEQUENCE</scope>
</reference>
<evidence type="ECO:0000313" key="3">
    <source>
        <dbReference type="EMBL" id="CAB4187272.1"/>
    </source>
</evidence>
<gene>
    <name evidence="2" type="ORF">UFOVP1008_21</name>
    <name evidence="3" type="ORF">UFOVP1160_25</name>
    <name evidence="4" type="ORF">UFOVP1352_25</name>
    <name evidence="1" type="ORF">UFOVP498_29</name>
</gene>
<protein>
    <submittedName>
        <fullName evidence="1">Uncharacterized protein</fullName>
    </submittedName>
</protein>
<organism evidence="1">
    <name type="scientific">uncultured Caudovirales phage</name>
    <dbReference type="NCBI Taxonomy" id="2100421"/>
    <lineage>
        <taxon>Viruses</taxon>
        <taxon>Duplodnaviria</taxon>
        <taxon>Heunggongvirae</taxon>
        <taxon>Uroviricota</taxon>
        <taxon>Caudoviricetes</taxon>
        <taxon>Peduoviridae</taxon>
        <taxon>Maltschvirus</taxon>
        <taxon>Maltschvirus maltsch</taxon>
    </lineage>
</organism>
<evidence type="ECO:0000313" key="4">
    <source>
        <dbReference type="EMBL" id="CAB4199984.1"/>
    </source>
</evidence>
<dbReference type="EMBL" id="LR797110">
    <property type="protein sequence ID" value="CAB4187272.1"/>
    <property type="molecule type" value="Genomic_DNA"/>
</dbReference>
<name>A0A6J5MNG7_9CAUD</name>
<evidence type="ECO:0000313" key="2">
    <source>
        <dbReference type="EMBL" id="CAB4177621.1"/>
    </source>
</evidence>
<proteinExistence type="predicted"/>
<sequence length="71" mass="7837">MSDIVEATVTVFVVDGKQYASRAEAIRAATEEHLLASIDQYVSQLGAVKTNATRIRNGVLQWEDWKASQQA</sequence>
<dbReference type="EMBL" id="LR797301">
    <property type="protein sequence ID" value="CAB4199984.1"/>
    <property type="molecule type" value="Genomic_DNA"/>
</dbReference>